<comment type="subcellular location">
    <subcellularLocation>
        <location evidence="1">Membrane</location>
        <topology evidence="1">Single-pass type I membrane protein</topology>
    </subcellularLocation>
</comment>
<keyword evidence="6" id="KW-0325">Glycoprotein</keyword>
<evidence type="ECO:0000256" key="4">
    <source>
        <dbReference type="ARBA" id="ARBA00022989"/>
    </source>
</evidence>
<evidence type="ECO:0000256" key="8">
    <source>
        <dbReference type="ARBA" id="ARBA00038159"/>
    </source>
</evidence>
<keyword evidence="2 11" id="KW-0812">Transmembrane</keyword>
<dbReference type="STRING" id="1182541.W9ZKV4"/>
<dbReference type="InterPro" id="IPR057530">
    <property type="entry name" value="TIM-barrel_MTC6"/>
</dbReference>
<evidence type="ECO:0000256" key="2">
    <source>
        <dbReference type="ARBA" id="ARBA00022692"/>
    </source>
</evidence>
<dbReference type="Proteomes" id="UP000019484">
    <property type="component" value="Unassembled WGS sequence"/>
</dbReference>
<evidence type="ECO:0000256" key="1">
    <source>
        <dbReference type="ARBA" id="ARBA00004479"/>
    </source>
</evidence>
<name>W9ZKV4_9EURO</name>
<evidence type="ECO:0000259" key="12">
    <source>
        <dbReference type="Pfam" id="PF25506"/>
    </source>
</evidence>
<sequence length="632" mass="69493">MSLKYEPDPAAVPDPHLGTIFLSLRDAAARVPINFITTPGVHLTKACFSDGVYDDIPTQTCISDLIASQFRRLVLDLYWDNINRQFNLCPVELPPLAGNATNGYSVDMSALYSITAASASSSVSAPGEATQIPNPVENRGLEKRQSSASPSPTSTGTGTSAAPVPTSTGVAGTSLLELGPYKCSLDLNLGSILSLYDDYFEQTANTVSARLHYLTINLHAASPFTSPLDPAHTPMQGRLPQSDDLIGWQFRSRFPQALFTPKQLQDERAHLNRSWFHDDFGTSTDTSYFSTSEQGDNSITQNGWPGNEWILLTDNRRLLVSWGEVDPQMRGYNFPADLGHIFAAGYLQSDDSMSVEDNNPTSCFYRAEETTISHVNSSWAMVTINETNMDRISSIAQNLTLCGISPTLNFTLGAAAAQHNLDLYQRFIRSATFGWATGEPLNVSDPKADITGSDDEYRCALIDSTSGYQGQWRVDRCSKKRRAACRVAGQPYAWRVSTYDVPFDAAPEACPEHTTFDLPRTGLENTYLHQQILNDTRTGNHDADSIRSGVWINFNSLDQVDCWVTGGPNATCPYTGNEEGDHQRQVLIPTIAALIVLVLTVLTLLVKCNENRRNSRSRRRGDGGWEYEGVPS</sequence>
<protein>
    <recommendedName>
        <fullName evidence="9">Maintenance of telomere capping protein 6</fullName>
    </recommendedName>
</protein>
<keyword evidence="5 11" id="KW-0472">Membrane</keyword>
<keyword evidence="4 11" id="KW-1133">Transmembrane helix</keyword>
<evidence type="ECO:0000256" key="10">
    <source>
        <dbReference type="SAM" id="MobiDB-lite"/>
    </source>
</evidence>
<accession>W9ZKV4</accession>
<evidence type="ECO:0000256" key="5">
    <source>
        <dbReference type="ARBA" id="ARBA00023136"/>
    </source>
</evidence>
<evidence type="ECO:0000256" key="3">
    <source>
        <dbReference type="ARBA" id="ARBA00022729"/>
    </source>
</evidence>
<feature type="domain" description="MTC6 partial TIM-barrel" evidence="12">
    <location>
        <begin position="22"/>
        <end position="416"/>
    </location>
</feature>
<keyword evidence="14" id="KW-1185">Reference proteome</keyword>
<evidence type="ECO:0000256" key="11">
    <source>
        <dbReference type="SAM" id="Phobius"/>
    </source>
</evidence>
<evidence type="ECO:0000256" key="9">
    <source>
        <dbReference type="ARBA" id="ARBA00039865"/>
    </source>
</evidence>
<dbReference type="GeneID" id="19155172"/>
<dbReference type="HOGENOM" id="CLU_033723_0_0_1"/>
<feature type="region of interest" description="Disordered" evidence="10">
    <location>
        <begin position="124"/>
        <end position="166"/>
    </location>
</feature>
<dbReference type="PANTHER" id="PTHR35518">
    <property type="entry name" value="MAINTENANCE OF TELOMOERE CAPPING"/>
    <property type="match status" value="1"/>
</dbReference>
<dbReference type="GO" id="GO:0016020">
    <property type="term" value="C:membrane"/>
    <property type="evidence" value="ECO:0007669"/>
    <property type="project" value="UniProtKB-SubCell"/>
</dbReference>
<feature type="compositionally biased region" description="Low complexity" evidence="10">
    <location>
        <begin position="146"/>
        <end position="163"/>
    </location>
</feature>
<evidence type="ECO:0000313" key="14">
    <source>
        <dbReference type="Proteomes" id="UP000019484"/>
    </source>
</evidence>
<dbReference type="EMBL" id="AMWN01000001">
    <property type="protein sequence ID" value="EXJ95144.1"/>
    <property type="molecule type" value="Genomic_DNA"/>
</dbReference>
<keyword evidence="3" id="KW-0732">Signal</keyword>
<feature type="region of interest" description="Disordered" evidence="10">
    <location>
        <begin position="613"/>
        <end position="632"/>
    </location>
</feature>
<dbReference type="AlphaFoldDB" id="W9ZKV4"/>
<comment type="caution">
    <text evidence="13">The sequence shown here is derived from an EMBL/GenBank/DDBJ whole genome shotgun (WGS) entry which is preliminary data.</text>
</comment>
<dbReference type="OrthoDB" id="5573651at2759"/>
<reference evidence="13 14" key="1">
    <citation type="submission" date="2013-03" db="EMBL/GenBank/DDBJ databases">
        <title>The Genome Sequence of Capronia coronata CBS 617.96.</title>
        <authorList>
            <consortium name="The Broad Institute Genomics Platform"/>
            <person name="Cuomo C."/>
            <person name="de Hoog S."/>
            <person name="Gorbushina A."/>
            <person name="Walker B."/>
            <person name="Young S.K."/>
            <person name="Zeng Q."/>
            <person name="Gargeya S."/>
            <person name="Fitzgerald M."/>
            <person name="Haas B."/>
            <person name="Abouelleil A."/>
            <person name="Allen A.W."/>
            <person name="Alvarado L."/>
            <person name="Arachchi H.M."/>
            <person name="Berlin A.M."/>
            <person name="Chapman S.B."/>
            <person name="Gainer-Dewar J."/>
            <person name="Goldberg J."/>
            <person name="Griggs A."/>
            <person name="Gujja S."/>
            <person name="Hansen M."/>
            <person name="Howarth C."/>
            <person name="Imamovic A."/>
            <person name="Ireland A."/>
            <person name="Larimer J."/>
            <person name="McCowan C."/>
            <person name="Murphy C."/>
            <person name="Pearson M."/>
            <person name="Poon T.W."/>
            <person name="Priest M."/>
            <person name="Roberts A."/>
            <person name="Saif S."/>
            <person name="Shea T."/>
            <person name="Sisk P."/>
            <person name="Sykes S."/>
            <person name="Wortman J."/>
            <person name="Nusbaum C."/>
            <person name="Birren B."/>
        </authorList>
    </citation>
    <scope>NUCLEOTIDE SEQUENCE [LARGE SCALE GENOMIC DNA]</scope>
    <source>
        <strain evidence="13 14">CBS 617.96</strain>
    </source>
</reference>
<dbReference type="InterPro" id="IPR051008">
    <property type="entry name" value="Telomere_Capping_Maintenance"/>
</dbReference>
<gene>
    <name evidence="13" type="ORF">A1O1_00263</name>
</gene>
<dbReference type="eggNOG" id="ENOG502QVFP">
    <property type="taxonomic scope" value="Eukaryota"/>
</dbReference>
<dbReference type="RefSeq" id="XP_007719373.1">
    <property type="nucleotide sequence ID" value="XM_007721183.1"/>
</dbReference>
<evidence type="ECO:0000256" key="6">
    <source>
        <dbReference type="ARBA" id="ARBA00023180"/>
    </source>
</evidence>
<comment type="function">
    <text evidence="7">May be involved in telomere capping.</text>
</comment>
<comment type="similarity">
    <text evidence="8">Belongs to the MTC6 family.</text>
</comment>
<organism evidence="13 14">
    <name type="scientific">Capronia coronata CBS 617.96</name>
    <dbReference type="NCBI Taxonomy" id="1182541"/>
    <lineage>
        <taxon>Eukaryota</taxon>
        <taxon>Fungi</taxon>
        <taxon>Dikarya</taxon>
        <taxon>Ascomycota</taxon>
        <taxon>Pezizomycotina</taxon>
        <taxon>Eurotiomycetes</taxon>
        <taxon>Chaetothyriomycetidae</taxon>
        <taxon>Chaetothyriales</taxon>
        <taxon>Herpotrichiellaceae</taxon>
        <taxon>Capronia</taxon>
    </lineage>
</organism>
<evidence type="ECO:0000256" key="7">
    <source>
        <dbReference type="ARBA" id="ARBA00037703"/>
    </source>
</evidence>
<dbReference type="PANTHER" id="PTHR35518:SF2">
    <property type="entry name" value="MAINTENANCE OF TELOMERE CAPPING PROTEIN 6"/>
    <property type="match status" value="1"/>
</dbReference>
<evidence type="ECO:0000313" key="13">
    <source>
        <dbReference type="EMBL" id="EXJ95144.1"/>
    </source>
</evidence>
<dbReference type="Pfam" id="PF25506">
    <property type="entry name" value="TIM-barrel_MTC6"/>
    <property type="match status" value="1"/>
</dbReference>
<proteinExistence type="inferred from homology"/>
<feature type="transmembrane region" description="Helical" evidence="11">
    <location>
        <begin position="586"/>
        <end position="606"/>
    </location>
</feature>